<name>A0ABT7HRN9_9BACT</name>
<evidence type="ECO:0000313" key="2">
    <source>
        <dbReference type="Proteomes" id="UP001173801"/>
    </source>
</evidence>
<sequence length="152" mass="17978">MIETHFYKNPLFFKLNNAKQCRDLVLLLNKTHQALIHFCYVKNETLFFVVKHPVALLELKHDNNITMIKALLKKILSQNENSVFKDVKEISFFIAKELKFTHVKDPYQQILYTPNPPRSKAEFKNNAKTAEIYNKFEELREILKGKIAKRRA</sequence>
<organism evidence="1 2">
    <name type="scientific">Campylobacter gastrosuis</name>
    <dbReference type="NCBI Taxonomy" id="2974576"/>
    <lineage>
        <taxon>Bacteria</taxon>
        <taxon>Pseudomonadati</taxon>
        <taxon>Campylobacterota</taxon>
        <taxon>Epsilonproteobacteria</taxon>
        <taxon>Campylobacterales</taxon>
        <taxon>Campylobacteraceae</taxon>
        <taxon>Campylobacter</taxon>
    </lineage>
</organism>
<accession>A0ABT7HRN9</accession>
<gene>
    <name evidence="1" type="ORF">NYG85_06725</name>
</gene>
<evidence type="ECO:0000313" key="1">
    <source>
        <dbReference type="EMBL" id="MDL0089059.1"/>
    </source>
</evidence>
<dbReference type="Proteomes" id="UP001173801">
    <property type="component" value="Unassembled WGS sequence"/>
</dbReference>
<reference evidence="1" key="1">
    <citation type="submission" date="2022-08" db="EMBL/GenBank/DDBJ databases">
        <authorList>
            <person name="Wang H."/>
        </authorList>
    </citation>
    <scope>NUCLEOTIDE SEQUENCE</scope>
    <source>
        <strain evidence="1">PS10</strain>
    </source>
</reference>
<protein>
    <recommendedName>
        <fullName evidence="3">DUF721 domain-containing protein</fullName>
    </recommendedName>
</protein>
<dbReference type="RefSeq" id="WP_284937718.1">
    <property type="nucleotide sequence ID" value="NZ_JANURM010000007.1"/>
</dbReference>
<proteinExistence type="predicted"/>
<dbReference type="EMBL" id="JANURM010000007">
    <property type="protein sequence ID" value="MDL0089059.1"/>
    <property type="molecule type" value="Genomic_DNA"/>
</dbReference>
<evidence type="ECO:0008006" key="3">
    <source>
        <dbReference type="Google" id="ProtNLM"/>
    </source>
</evidence>
<comment type="caution">
    <text evidence="1">The sequence shown here is derived from an EMBL/GenBank/DDBJ whole genome shotgun (WGS) entry which is preliminary data.</text>
</comment>
<keyword evidence="2" id="KW-1185">Reference proteome</keyword>
<reference evidence="1" key="2">
    <citation type="journal article" date="2023" name="Microorganisms">
        <title>Isolation and Genomic Characteristics of Cat-Borne Campylobacter felis sp. nov. and Sheep-Borne Campylobacter ovis sp. nov.</title>
        <authorList>
            <person name="Wang H."/>
            <person name="Li Y."/>
            <person name="Gu Y."/>
            <person name="Zhou G."/>
            <person name="Chen X."/>
            <person name="Zhang X."/>
            <person name="Shao Z."/>
            <person name="Zhang J."/>
            <person name="Zhang M."/>
        </authorList>
    </citation>
    <scope>NUCLEOTIDE SEQUENCE</scope>
    <source>
        <strain evidence="1">PS10</strain>
    </source>
</reference>